<accession>A0A8B8TX86</accession>
<evidence type="ECO:0000256" key="1">
    <source>
        <dbReference type="SAM" id="MobiDB-lite"/>
    </source>
</evidence>
<feature type="region of interest" description="Disordered" evidence="1">
    <location>
        <begin position="1"/>
        <end position="21"/>
    </location>
</feature>
<gene>
    <name evidence="3" type="primary">LOC102510861</name>
</gene>
<feature type="region of interest" description="Disordered" evidence="1">
    <location>
        <begin position="38"/>
        <end position="69"/>
    </location>
</feature>
<evidence type="ECO:0000313" key="2">
    <source>
        <dbReference type="Proteomes" id="UP000694856"/>
    </source>
</evidence>
<reference evidence="3" key="1">
    <citation type="submission" date="2025-08" db="UniProtKB">
        <authorList>
            <consortium name="RefSeq"/>
        </authorList>
    </citation>
    <scope>IDENTIFICATION</scope>
    <source>
        <tissue evidence="3">Ear skin</tissue>
    </source>
</reference>
<dbReference type="AlphaFoldDB" id="A0A8B8TX86"/>
<dbReference type="Proteomes" id="UP000694856">
    <property type="component" value="Chromosome 11"/>
</dbReference>
<dbReference type="GeneID" id="102510861"/>
<keyword evidence="2" id="KW-1185">Reference proteome</keyword>
<name>A0A8B8TX86_CAMFR</name>
<feature type="compositionally biased region" description="Pro residues" evidence="1">
    <location>
        <begin position="49"/>
        <end position="58"/>
    </location>
</feature>
<organism evidence="2 3">
    <name type="scientific">Camelus ferus</name>
    <name type="common">Wild bactrian camel</name>
    <name type="synonym">Camelus bactrianus ferus</name>
    <dbReference type="NCBI Taxonomy" id="419612"/>
    <lineage>
        <taxon>Eukaryota</taxon>
        <taxon>Metazoa</taxon>
        <taxon>Chordata</taxon>
        <taxon>Craniata</taxon>
        <taxon>Vertebrata</taxon>
        <taxon>Euteleostomi</taxon>
        <taxon>Mammalia</taxon>
        <taxon>Eutheria</taxon>
        <taxon>Laurasiatheria</taxon>
        <taxon>Artiodactyla</taxon>
        <taxon>Tylopoda</taxon>
        <taxon>Camelidae</taxon>
        <taxon>Camelus</taxon>
    </lineage>
</organism>
<sequence length="396" mass="42381">MRLLERGPTSNTCPRTSLGPAPAAVSTAAAVLGSTLRGRCPAHAAPPGGTAPPPPPQQQPQGSCGALERPDARTNCQLPLPCLTNGRAGVVLEDGGVNQSSPVQCGVPDLTAELSLHKSVALATVFHRLCLLASPRGSSEPGDMPVLPPNDRVSPAGRTLLEKLFSQQENGPPEEAEQLCSRIIAMRLLLPFSDCFGEPCGQSAQSSSAPFDCGAISPMERNRSFQLQHAQLTSDSPASPSTCFPRKAELSHCRLLLPLVLLPPSLPRPFSPVHAEVPSTSLRICRELEFISYTFYTKLGAGPMENACTFVQTTYSFKTFLCTLSLPGIWWLLGSVGSQSFQNPGRLSRHCRREDHGPLVETSGAIQGKASQLHVQPISNAGRNTERRRHTEVMCS</sequence>
<evidence type="ECO:0000313" key="3">
    <source>
        <dbReference type="RefSeq" id="XP_032346435.1"/>
    </source>
</evidence>
<dbReference type="RefSeq" id="XP_032346435.1">
    <property type="nucleotide sequence ID" value="XM_032490544.1"/>
</dbReference>
<protein>
    <submittedName>
        <fullName evidence="3">Uncharacterized protein LOC102510861</fullName>
    </submittedName>
</protein>
<dbReference type="KEGG" id="cfr:102510861"/>
<proteinExistence type="predicted"/>
<feature type="compositionally biased region" description="Low complexity" evidence="1">
    <location>
        <begin position="38"/>
        <end position="48"/>
    </location>
</feature>